<gene>
    <name evidence="2" type="ORF">NW755_002022</name>
</gene>
<feature type="chain" id="PRO_5040873951" evidence="1">
    <location>
        <begin position="27"/>
        <end position="59"/>
    </location>
</feature>
<evidence type="ECO:0000256" key="1">
    <source>
        <dbReference type="SAM" id="SignalP"/>
    </source>
</evidence>
<accession>A0A9W8REE1</accession>
<dbReference type="EMBL" id="JAOQAV010000003">
    <property type="protein sequence ID" value="KAJ4195858.1"/>
    <property type="molecule type" value="Genomic_DNA"/>
</dbReference>
<dbReference type="Proteomes" id="UP001152087">
    <property type="component" value="Unassembled WGS sequence"/>
</dbReference>
<organism evidence="2 3">
    <name type="scientific">Fusarium falciforme</name>
    <dbReference type="NCBI Taxonomy" id="195108"/>
    <lineage>
        <taxon>Eukaryota</taxon>
        <taxon>Fungi</taxon>
        <taxon>Dikarya</taxon>
        <taxon>Ascomycota</taxon>
        <taxon>Pezizomycotina</taxon>
        <taxon>Sordariomycetes</taxon>
        <taxon>Hypocreomycetidae</taxon>
        <taxon>Hypocreales</taxon>
        <taxon>Nectriaceae</taxon>
        <taxon>Fusarium</taxon>
        <taxon>Fusarium solani species complex</taxon>
    </lineage>
</organism>
<reference evidence="2" key="1">
    <citation type="submission" date="2022-09" db="EMBL/GenBank/DDBJ databases">
        <title>Fusarium specimens isolated from Avocado Roots.</title>
        <authorList>
            <person name="Stajich J."/>
            <person name="Roper C."/>
            <person name="Heimlech-Rivalta G."/>
        </authorList>
    </citation>
    <scope>NUCLEOTIDE SEQUENCE</scope>
    <source>
        <strain evidence="2">A02</strain>
    </source>
</reference>
<keyword evidence="3" id="KW-1185">Reference proteome</keyword>
<proteinExistence type="predicted"/>
<keyword evidence="1" id="KW-0732">Signal</keyword>
<dbReference type="AlphaFoldDB" id="A0A9W8REE1"/>
<comment type="caution">
    <text evidence="2">The sequence shown here is derived from an EMBL/GenBank/DDBJ whole genome shotgun (WGS) entry which is preliminary data.</text>
</comment>
<feature type="signal peptide" evidence="1">
    <location>
        <begin position="1"/>
        <end position="26"/>
    </location>
</feature>
<name>A0A9W8REE1_9HYPO</name>
<sequence length="59" mass="6572">MVFLIGHLLGEWLTLILWLSNPDTSAATIQGTGTRRCVWLLWACCFPGAEGLYATFKLD</sequence>
<protein>
    <submittedName>
        <fullName evidence="2">Uncharacterized protein</fullName>
    </submittedName>
</protein>
<evidence type="ECO:0000313" key="2">
    <source>
        <dbReference type="EMBL" id="KAJ4195858.1"/>
    </source>
</evidence>
<evidence type="ECO:0000313" key="3">
    <source>
        <dbReference type="Proteomes" id="UP001152087"/>
    </source>
</evidence>